<dbReference type="InterPro" id="IPR025668">
    <property type="entry name" value="Tnp_DDE_dom"/>
</dbReference>
<feature type="transmembrane region" description="Helical" evidence="1">
    <location>
        <begin position="134"/>
        <end position="154"/>
    </location>
</feature>
<proteinExistence type="predicted"/>
<gene>
    <name evidence="3" type="ORF">AYP45_03540</name>
</gene>
<evidence type="ECO:0000256" key="1">
    <source>
        <dbReference type="SAM" id="Phobius"/>
    </source>
</evidence>
<accession>A0A1V4AWD8</accession>
<dbReference type="Proteomes" id="UP000189681">
    <property type="component" value="Unassembled WGS sequence"/>
</dbReference>
<dbReference type="STRING" id="1004156.AYP45_03540"/>
<organism evidence="3 4">
    <name type="scientific">Candidatus Brocadia carolinensis</name>
    <dbReference type="NCBI Taxonomy" id="1004156"/>
    <lineage>
        <taxon>Bacteria</taxon>
        <taxon>Pseudomonadati</taxon>
        <taxon>Planctomycetota</taxon>
        <taxon>Candidatus Brocadiia</taxon>
        <taxon>Candidatus Brocadiales</taxon>
        <taxon>Candidatus Brocadiaceae</taxon>
        <taxon>Candidatus Brocadia</taxon>
    </lineage>
</organism>
<dbReference type="EMBL" id="AYTS01000034">
    <property type="protein sequence ID" value="OOP57401.1"/>
    <property type="molecule type" value="Genomic_DNA"/>
</dbReference>
<feature type="domain" description="Transposase DDE" evidence="2">
    <location>
        <begin position="4"/>
        <end position="134"/>
    </location>
</feature>
<dbReference type="AlphaFoldDB" id="A0A1V4AWD8"/>
<evidence type="ECO:0000259" key="2">
    <source>
        <dbReference type="Pfam" id="PF13701"/>
    </source>
</evidence>
<keyword evidence="1" id="KW-1133">Transmembrane helix</keyword>
<keyword evidence="1" id="KW-0472">Membrane</keyword>
<evidence type="ECO:0000313" key="4">
    <source>
        <dbReference type="Proteomes" id="UP000189681"/>
    </source>
</evidence>
<sequence length="210" mass="24321">MNGVYGNQQGADVGYNPCKKGQKSYHPIIACVAETKEILHSWLRCGSAYTRNGVVEFMKECMAYTKKRVRVIVRGDSGFFSGELLDYLESISAGYLIKVKMKNLIGLLEGQKWEAVEGDAGWEQADFMYQCAVWYYRVKTSFFVSFFTTLFIPIRRYRLFMGERLLRFARNDNTQYVIARVFSEAISRFLKEELVAALLRYGIVRDGLWR</sequence>
<evidence type="ECO:0000313" key="3">
    <source>
        <dbReference type="EMBL" id="OOP57401.1"/>
    </source>
</evidence>
<dbReference type="Pfam" id="PF13701">
    <property type="entry name" value="DDE_Tnp_1_4"/>
    <property type="match status" value="1"/>
</dbReference>
<reference evidence="3 4" key="1">
    <citation type="journal article" date="2017" name="Water Res.">
        <title>Discovery and metagenomic analysis of an anammox bacterial enrichment related to Candidatus "Brocadia caroliniensis" in a full-scale glycerol-fed nitritation-denitritation separate centrate treatment process.</title>
        <authorList>
            <person name="Park H."/>
            <person name="Brotto A.C."/>
            <person name="van Loosdrecht M.C."/>
            <person name="Chandran K."/>
        </authorList>
    </citation>
    <scope>NUCLEOTIDE SEQUENCE [LARGE SCALE GENOMIC DNA]</scope>
    <source>
        <strain evidence="3">26THWARD</strain>
    </source>
</reference>
<comment type="caution">
    <text evidence="3">The sequence shown here is derived from an EMBL/GenBank/DDBJ whole genome shotgun (WGS) entry which is preliminary data.</text>
</comment>
<keyword evidence="1" id="KW-0812">Transmembrane</keyword>
<name>A0A1V4AWD8_9BACT</name>
<protein>
    <recommendedName>
        <fullName evidence="2">Transposase DDE domain-containing protein</fullName>
    </recommendedName>
</protein>